<gene>
    <name evidence="1" type="ORF">FWILDA_LOCUS9812</name>
</gene>
<dbReference type="EMBL" id="CAMKVN010002397">
    <property type="protein sequence ID" value="CAI2180897.1"/>
    <property type="molecule type" value="Genomic_DNA"/>
</dbReference>
<sequence length="63" mass="7283">FEESMEPKSVGKVLKLIAESYSNLKYVNISVLEFSEISIYNNIHSSPRLQHLDISFCKITDNY</sequence>
<reference evidence="1" key="1">
    <citation type="submission" date="2022-08" db="EMBL/GenBank/DDBJ databases">
        <authorList>
            <person name="Kallberg Y."/>
            <person name="Tangrot J."/>
            <person name="Rosling A."/>
        </authorList>
    </citation>
    <scope>NUCLEOTIDE SEQUENCE</scope>
    <source>
        <strain evidence="1">Wild A</strain>
    </source>
</reference>
<dbReference type="AlphaFoldDB" id="A0A9W4SUD0"/>
<dbReference type="InterPro" id="IPR032675">
    <property type="entry name" value="LRR_dom_sf"/>
</dbReference>
<dbReference type="Gene3D" id="3.80.10.10">
    <property type="entry name" value="Ribonuclease Inhibitor"/>
    <property type="match status" value="1"/>
</dbReference>
<feature type="non-terminal residue" evidence="1">
    <location>
        <position position="63"/>
    </location>
</feature>
<comment type="caution">
    <text evidence="1">The sequence shown here is derived from an EMBL/GenBank/DDBJ whole genome shotgun (WGS) entry which is preliminary data.</text>
</comment>
<evidence type="ECO:0000313" key="1">
    <source>
        <dbReference type="EMBL" id="CAI2180897.1"/>
    </source>
</evidence>
<proteinExistence type="predicted"/>
<evidence type="ECO:0000313" key="2">
    <source>
        <dbReference type="Proteomes" id="UP001153678"/>
    </source>
</evidence>
<keyword evidence="2" id="KW-1185">Reference proteome</keyword>
<dbReference type="SUPFAM" id="SSF52047">
    <property type="entry name" value="RNI-like"/>
    <property type="match status" value="1"/>
</dbReference>
<dbReference type="OrthoDB" id="10257471at2759"/>
<protein>
    <submittedName>
        <fullName evidence="1">9312_t:CDS:1</fullName>
    </submittedName>
</protein>
<accession>A0A9W4SUD0</accession>
<name>A0A9W4SUD0_9GLOM</name>
<organism evidence="1 2">
    <name type="scientific">Funneliformis geosporum</name>
    <dbReference type="NCBI Taxonomy" id="1117311"/>
    <lineage>
        <taxon>Eukaryota</taxon>
        <taxon>Fungi</taxon>
        <taxon>Fungi incertae sedis</taxon>
        <taxon>Mucoromycota</taxon>
        <taxon>Glomeromycotina</taxon>
        <taxon>Glomeromycetes</taxon>
        <taxon>Glomerales</taxon>
        <taxon>Glomeraceae</taxon>
        <taxon>Funneliformis</taxon>
    </lineage>
</organism>
<dbReference type="Proteomes" id="UP001153678">
    <property type="component" value="Unassembled WGS sequence"/>
</dbReference>